<dbReference type="InterPro" id="IPR009606">
    <property type="entry name" value="DEAL/Modifying_wall_lignin1/2"/>
</dbReference>
<keyword evidence="3" id="KW-0732">Signal</keyword>
<evidence type="ECO:0000256" key="5">
    <source>
        <dbReference type="ARBA" id="ARBA00023136"/>
    </source>
</evidence>
<dbReference type="Pfam" id="PF06749">
    <property type="entry name" value="DUF1218"/>
    <property type="match status" value="1"/>
</dbReference>
<comment type="caution">
    <text evidence="8">The sequence shown here is derived from an EMBL/GenBank/DDBJ whole genome shotgun (WGS) entry which is preliminary data.</text>
</comment>
<proteinExistence type="inferred from homology"/>
<keyword evidence="5 7" id="KW-0472">Membrane</keyword>
<accession>A0AAP0KIH3</accession>
<dbReference type="GO" id="GO:0012505">
    <property type="term" value="C:endomembrane system"/>
    <property type="evidence" value="ECO:0007669"/>
    <property type="project" value="UniProtKB-SubCell"/>
</dbReference>
<keyword evidence="2 7" id="KW-0812">Transmembrane</keyword>
<organism evidence="8 9">
    <name type="scientific">Stephania yunnanensis</name>
    <dbReference type="NCBI Taxonomy" id="152371"/>
    <lineage>
        <taxon>Eukaryota</taxon>
        <taxon>Viridiplantae</taxon>
        <taxon>Streptophyta</taxon>
        <taxon>Embryophyta</taxon>
        <taxon>Tracheophyta</taxon>
        <taxon>Spermatophyta</taxon>
        <taxon>Magnoliopsida</taxon>
        <taxon>Ranunculales</taxon>
        <taxon>Menispermaceae</taxon>
        <taxon>Menispermoideae</taxon>
        <taxon>Cissampelideae</taxon>
        <taxon>Stephania</taxon>
    </lineage>
</organism>
<evidence type="ECO:0000256" key="7">
    <source>
        <dbReference type="SAM" id="Phobius"/>
    </source>
</evidence>
<dbReference type="AlphaFoldDB" id="A0AAP0KIH3"/>
<evidence type="ECO:0000313" key="8">
    <source>
        <dbReference type="EMBL" id="KAK9151952.1"/>
    </source>
</evidence>
<evidence type="ECO:0000313" key="9">
    <source>
        <dbReference type="Proteomes" id="UP001420932"/>
    </source>
</evidence>
<name>A0AAP0KIH3_9MAGN</name>
<dbReference type="EMBL" id="JBBNAF010000004">
    <property type="protein sequence ID" value="KAK9151952.1"/>
    <property type="molecule type" value="Genomic_DNA"/>
</dbReference>
<protein>
    <submittedName>
        <fullName evidence="8">Uncharacterized protein</fullName>
    </submittedName>
</protein>
<dbReference type="Proteomes" id="UP001420932">
    <property type="component" value="Unassembled WGS sequence"/>
</dbReference>
<dbReference type="PANTHER" id="PTHR31769">
    <property type="entry name" value="OS07G0462200 PROTEIN-RELATED"/>
    <property type="match status" value="1"/>
</dbReference>
<evidence type="ECO:0000256" key="1">
    <source>
        <dbReference type="ARBA" id="ARBA00004127"/>
    </source>
</evidence>
<evidence type="ECO:0000256" key="3">
    <source>
        <dbReference type="ARBA" id="ARBA00022729"/>
    </source>
</evidence>
<comment type="similarity">
    <text evidence="6">Belongs to the DESIGUAL family.</text>
</comment>
<feature type="transmembrane region" description="Helical" evidence="7">
    <location>
        <begin position="59"/>
        <end position="82"/>
    </location>
</feature>
<evidence type="ECO:0000256" key="2">
    <source>
        <dbReference type="ARBA" id="ARBA00022692"/>
    </source>
</evidence>
<evidence type="ECO:0000256" key="6">
    <source>
        <dbReference type="ARBA" id="ARBA00029467"/>
    </source>
</evidence>
<reference evidence="8 9" key="1">
    <citation type="submission" date="2024-01" db="EMBL/GenBank/DDBJ databases">
        <title>Genome assemblies of Stephania.</title>
        <authorList>
            <person name="Yang L."/>
        </authorList>
    </citation>
    <scope>NUCLEOTIDE SEQUENCE [LARGE SCALE GENOMIC DNA]</scope>
    <source>
        <strain evidence="8">YNDBR</strain>
        <tissue evidence="8">Leaf</tissue>
    </source>
</reference>
<evidence type="ECO:0000256" key="4">
    <source>
        <dbReference type="ARBA" id="ARBA00022989"/>
    </source>
</evidence>
<feature type="transmembrane region" description="Helical" evidence="7">
    <location>
        <begin position="102"/>
        <end position="122"/>
    </location>
</feature>
<dbReference type="InterPro" id="IPR052222">
    <property type="entry name" value="DESIGUAL"/>
</dbReference>
<keyword evidence="4 7" id="KW-1133">Transmembrane helix</keyword>
<comment type="subcellular location">
    <subcellularLocation>
        <location evidence="1">Endomembrane system</location>
        <topology evidence="1">Multi-pass membrane protein</topology>
    </subcellularLocation>
</comment>
<keyword evidence="9" id="KW-1185">Reference proteome</keyword>
<sequence>MNSSTRNSVNEGGGGGGGGVPRVCTRVGERVFCMRGIFGILGLIFGCPREELDGASANVQLATSCLVISWCVFLVAFGLMIFETLLNGKLEGDHEGTPHTGYLLAGGILCFVHALSAVYYYVSAKAISEEVSKMNERDVGGAQIMAENPHQGDHV</sequence>
<gene>
    <name evidence="8" type="ORF">Syun_010261</name>
</gene>